<dbReference type="Proteomes" id="UP000027222">
    <property type="component" value="Unassembled WGS sequence"/>
</dbReference>
<proteinExistence type="predicted"/>
<dbReference type="HOGENOM" id="CLU_051704_0_0_1"/>
<keyword evidence="2" id="KW-1185">Reference proteome</keyword>
<organism evidence="1 2">
    <name type="scientific">Galerina marginata (strain CBS 339.88)</name>
    <dbReference type="NCBI Taxonomy" id="685588"/>
    <lineage>
        <taxon>Eukaryota</taxon>
        <taxon>Fungi</taxon>
        <taxon>Dikarya</taxon>
        <taxon>Basidiomycota</taxon>
        <taxon>Agaricomycotina</taxon>
        <taxon>Agaricomycetes</taxon>
        <taxon>Agaricomycetidae</taxon>
        <taxon>Agaricales</taxon>
        <taxon>Agaricineae</taxon>
        <taxon>Strophariaceae</taxon>
        <taxon>Galerina</taxon>
    </lineage>
</organism>
<evidence type="ECO:0000313" key="2">
    <source>
        <dbReference type="Proteomes" id="UP000027222"/>
    </source>
</evidence>
<name>A0A067TW09_GALM3</name>
<accession>A0A067TW09</accession>
<evidence type="ECO:0008006" key="3">
    <source>
        <dbReference type="Google" id="ProtNLM"/>
    </source>
</evidence>
<dbReference type="InterPro" id="IPR032675">
    <property type="entry name" value="LRR_dom_sf"/>
</dbReference>
<protein>
    <recommendedName>
        <fullName evidence="3">F-box domain-containing protein</fullName>
    </recommendedName>
</protein>
<dbReference type="EMBL" id="KL142369">
    <property type="protein sequence ID" value="KDR83193.1"/>
    <property type="molecule type" value="Genomic_DNA"/>
</dbReference>
<evidence type="ECO:0000313" key="1">
    <source>
        <dbReference type="EMBL" id="KDR83193.1"/>
    </source>
</evidence>
<dbReference type="AlphaFoldDB" id="A0A067TW09"/>
<dbReference type="Gene3D" id="3.80.10.10">
    <property type="entry name" value="Ribonuclease Inhibitor"/>
    <property type="match status" value="1"/>
</dbReference>
<sequence>MVLRNPSLVFPIELLELVLNNLQIDNDDDQKSLISCSYANHILRIICQKRLFQNVVVTHGVLYPSRTVVISFFDYEHSTGYRFLRLLDASPHIGSYVRNITLEAVYLLSLPDADTTSSRDPKFSLHAILSRLQNLQKFDIWARGDLPWSQLDEPTKTLLRNLTQSVPVLDFLAIEDIPISFFYNSAALQELCLRSFGRHADPTAVLHTRAKLRALQIGHASESRDLAPNELLSWFQPASSPFDVTHLVDLALLSDEYWVSDIQGMLELCSNTLEKLDLQLSYVSIRSALRHQRIYSRIGTRGHSPEPWVTSSTAPPYIADFHR</sequence>
<dbReference type="OrthoDB" id="3071593at2759"/>
<reference evidence="2" key="1">
    <citation type="journal article" date="2014" name="Proc. Natl. Acad. Sci. U.S.A.">
        <title>Extensive sampling of basidiomycete genomes demonstrates inadequacy of the white-rot/brown-rot paradigm for wood decay fungi.</title>
        <authorList>
            <person name="Riley R."/>
            <person name="Salamov A.A."/>
            <person name="Brown D.W."/>
            <person name="Nagy L.G."/>
            <person name="Floudas D."/>
            <person name="Held B.W."/>
            <person name="Levasseur A."/>
            <person name="Lombard V."/>
            <person name="Morin E."/>
            <person name="Otillar R."/>
            <person name="Lindquist E.A."/>
            <person name="Sun H."/>
            <person name="LaButti K.M."/>
            <person name="Schmutz J."/>
            <person name="Jabbour D."/>
            <person name="Luo H."/>
            <person name="Baker S.E."/>
            <person name="Pisabarro A.G."/>
            <person name="Walton J.D."/>
            <person name="Blanchette R.A."/>
            <person name="Henrissat B."/>
            <person name="Martin F."/>
            <person name="Cullen D."/>
            <person name="Hibbett D.S."/>
            <person name="Grigoriev I.V."/>
        </authorList>
    </citation>
    <scope>NUCLEOTIDE SEQUENCE [LARGE SCALE GENOMIC DNA]</scope>
    <source>
        <strain evidence="2">CBS 339.88</strain>
    </source>
</reference>
<gene>
    <name evidence="1" type="ORF">GALMADRAFT_221124</name>
</gene>